<protein>
    <recommendedName>
        <fullName evidence="4">CCR4-NOT transcription complex subunit 11</fullName>
    </recommendedName>
</protein>
<keyword evidence="9" id="KW-0539">Nucleus</keyword>
<dbReference type="Proteomes" id="UP000824890">
    <property type="component" value="Unassembled WGS sequence"/>
</dbReference>
<accession>A0ABQ8E936</accession>
<comment type="similarity">
    <text evidence="3">Belongs to the CNOT11 family.</text>
</comment>
<dbReference type="PANTHER" id="PTHR15975:SF0">
    <property type="entry name" value="CCR4-NOT TRANSCRIPTION COMPLEX SUBUNIT 11"/>
    <property type="match status" value="1"/>
</dbReference>
<evidence type="ECO:0000256" key="6">
    <source>
        <dbReference type="ARBA" id="ARBA00023015"/>
    </source>
</evidence>
<evidence type="ECO:0000256" key="4">
    <source>
        <dbReference type="ARBA" id="ARBA00014872"/>
    </source>
</evidence>
<proteinExistence type="inferred from homology"/>
<feature type="non-terminal residue" evidence="10">
    <location>
        <position position="1"/>
    </location>
</feature>
<dbReference type="PANTHER" id="PTHR15975">
    <property type="entry name" value="CCR4-NOT TRANSCRIPTION COMPLEX SUBUNIT 11"/>
    <property type="match status" value="1"/>
</dbReference>
<gene>
    <name evidence="10" type="ORF">HID58_004611</name>
</gene>
<keyword evidence="6" id="KW-0805">Transcription regulation</keyword>
<sequence>SICEQAVLFNRTSKNGTVADRSAPGQLLTSGISFKYMQNRLLRLVCVFLQSLIRNNIIDEVQAFCIDFSRIREAAGLFRLLKTLE</sequence>
<keyword evidence="8" id="KW-0804">Transcription</keyword>
<evidence type="ECO:0000256" key="8">
    <source>
        <dbReference type="ARBA" id="ARBA00023163"/>
    </source>
</evidence>
<evidence type="ECO:0000313" key="10">
    <source>
        <dbReference type="EMBL" id="KAH0937150.1"/>
    </source>
</evidence>
<dbReference type="InterPro" id="IPR019312">
    <property type="entry name" value="CNOT11"/>
</dbReference>
<keyword evidence="7" id="KW-0943">RNA-mediated gene silencing</keyword>
<evidence type="ECO:0000256" key="2">
    <source>
        <dbReference type="ARBA" id="ARBA00004496"/>
    </source>
</evidence>
<dbReference type="Pfam" id="PF10155">
    <property type="entry name" value="CNOT11"/>
    <property type="match status" value="1"/>
</dbReference>
<reference evidence="10 11" key="1">
    <citation type="submission" date="2021-05" db="EMBL/GenBank/DDBJ databases">
        <title>Genome Assembly of Synthetic Allotetraploid Brassica napus Reveals Homoeologous Exchanges between Subgenomes.</title>
        <authorList>
            <person name="Davis J.T."/>
        </authorList>
    </citation>
    <scope>NUCLEOTIDE SEQUENCE [LARGE SCALE GENOMIC DNA]</scope>
    <source>
        <strain evidence="11">cv. Da-Ae</strain>
        <tissue evidence="10">Seedling</tissue>
    </source>
</reference>
<evidence type="ECO:0000256" key="9">
    <source>
        <dbReference type="ARBA" id="ARBA00023242"/>
    </source>
</evidence>
<evidence type="ECO:0000256" key="7">
    <source>
        <dbReference type="ARBA" id="ARBA00023158"/>
    </source>
</evidence>
<keyword evidence="5" id="KW-0963">Cytoplasm</keyword>
<evidence type="ECO:0000256" key="1">
    <source>
        <dbReference type="ARBA" id="ARBA00004123"/>
    </source>
</evidence>
<organism evidence="10 11">
    <name type="scientific">Brassica napus</name>
    <name type="common">Rape</name>
    <dbReference type="NCBI Taxonomy" id="3708"/>
    <lineage>
        <taxon>Eukaryota</taxon>
        <taxon>Viridiplantae</taxon>
        <taxon>Streptophyta</taxon>
        <taxon>Embryophyta</taxon>
        <taxon>Tracheophyta</taxon>
        <taxon>Spermatophyta</taxon>
        <taxon>Magnoliopsida</taxon>
        <taxon>eudicotyledons</taxon>
        <taxon>Gunneridae</taxon>
        <taxon>Pentapetalae</taxon>
        <taxon>rosids</taxon>
        <taxon>malvids</taxon>
        <taxon>Brassicales</taxon>
        <taxon>Brassicaceae</taxon>
        <taxon>Brassiceae</taxon>
        <taxon>Brassica</taxon>
    </lineage>
</organism>
<evidence type="ECO:0000256" key="3">
    <source>
        <dbReference type="ARBA" id="ARBA00008030"/>
    </source>
</evidence>
<evidence type="ECO:0000256" key="5">
    <source>
        <dbReference type="ARBA" id="ARBA00022490"/>
    </source>
</evidence>
<comment type="subcellular location">
    <subcellularLocation>
        <location evidence="2">Cytoplasm</location>
    </subcellularLocation>
    <subcellularLocation>
        <location evidence="1">Nucleus</location>
    </subcellularLocation>
</comment>
<name>A0ABQ8E936_BRANA</name>
<dbReference type="EMBL" id="JAGKQM010000002">
    <property type="protein sequence ID" value="KAH0937150.1"/>
    <property type="molecule type" value="Genomic_DNA"/>
</dbReference>
<comment type="caution">
    <text evidence="10">The sequence shown here is derived from an EMBL/GenBank/DDBJ whole genome shotgun (WGS) entry which is preliminary data.</text>
</comment>
<evidence type="ECO:0000313" key="11">
    <source>
        <dbReference type="Proteomes" id="UP000824890"/>
    </source>
</evidence>
<keyword evidence="11" id="KW-1185">Reference proteome</keyword>